<accession>A0A844DZI9</accession>
<keyword evidence="1 2" id="KW-0238">DNA-binding</keyword>
<dbReference type="SUPFAM" id="SSF50249">
    <property type="entry name" value="Nucleic acid-binding proteins"/>
    <property type="match status" value="1"/>
</dbReference>
<dbReference type="InterPro" id="IPR011344">
    <property type="entry name" value="ssDNA-bd"/>
</dbReference>
<evidence type="ECO:0000313" key="4">
    <source>
        <dbReference type="EMBL" id="MSD16837.1"/>
    </source>
</evidence>
<dbReference type="HAMAP" id="MF_00984">
    <property type="entry name" value="SSB"/>
    <property type="match status" value="1"/>
</dbReference>
<comment type="caution">
    <text evidence="4">The sequence shown here is derived from an EMBL/GenBank/DDBJ whole genome shotgun (WGS) entry which is preliminary data.</text>
</comment>
<dbReference type="InterPro" id="IPR012340">
    <property type="entry name" value="NA-bd_OB-fold"/>
</dbReference>
<gene>
    <name evidence="4" type="primary">ssb</name>
    <name evidence="4" type="ORF">GKE72_12365</name>
</gene>
<dbReference type="Proteomes" id="UP000431304">
    <property type="component" value="Unassembled WGS sequence"/>
</dbReference>
<name>A0A844DZI9_EUBRA</name>
<dbReference type="PANTHER" id="PTHR10302:SF27">
    <property type="entry name" value="SINGLE-STRANDED DNA-BINDING PROTEIN"/>
    <property type="match status" value="1"/>
</dbReference>
<dbReference type="PANTHER" id="PTHR10302">
    <property type="entry name" value="SINGLE-STRANDED DNA-BINDING PROTEIN"/>
    <property type="match status" value="1"/>
</dbReference>
<organism evidence="4 5">
    <name type="scientific">Eubacterium ramulus</name>
    <dbReference type="NCBI Taxonomy" id="39490"/>
    <lineage>
        <taxon>Bacteria</taxon>
        <taxon>Bacillati</taxon>
        <taxon>Bacillota</taxon>
        <taxon>Clostridia</taxon>
        <taxon>Eubacteriales</taxon>
        <taxon>Eubacteriaceae</taxon>
        <taxon>Eubacterium</taxon>
    </lineage>
</organism>
<evidence type="ECO:0000256" key="3">
    <source>
        <dbReference type="RuleBase" id="RU000524"/>
    </source>
</evidence>
<dbReference type="Pfam" id="PF00436">
    <property type="entry name" value="SSB"/>
    <property type="match status" value="1"/>
</dbReference>
<dbReference type="GO" id="GO:0009295">
    <property type="term" value="C:nucleoid"/>
    <property type="evidence" value="ECO:0007669"/>
    <property type="project" value="TreeGrafter"/>
</dbReference>
<dbReference type="CDD" id="cd04496">
    <property type="entry name" value="SSB_OBF"/>
    <property type="match status" value="1"/>
</dbReference>
<dbReference type="InterPro" id="IPR000424">
    <property type="entry name" value="Primosome_PriB/ssb"/>
</dbReference>
<reference evidence="4 5" key="1">
    <citation type="journal article" date="2019" name="Nat. Med.">
        <title>A library of human gut bacterial isolates paired with longitudinal multiomics data enables mechanistic microbiome research.</title>
        <authorList>
            <person name="Poyet M."/>
            <person name="Groussin M."/>
            <person name="Gibbons S.M."/>
            <person name="Avila-Pacheco J."/>
            <person name="Jiang X."/>
            <person name="Kearney S.M."/>
            <person name="Perrotta A.R."/>
            <person name="Berdy B."/>
            <person name="Zhao S."/>
            <person name="Lieberman T.D."/>
            <person name="Swanson P.K."/>
            <person name="Smith M."/>
            <person name="Roesemann S."/>
            <person name="Alexander J.E."/>
            <person name="Rich S.A."/>
            <person name="Livny J."/>
            <person name="Vlamakis H."/>
            <person name="Clish C."/>
            <person name="Bullock K."/>
            <person name="Deik A."/>
            <person name="Scott J."/>
            <person name="Pierce K.A."/>
            <person name="Xavier R.J."/>
            <person name="Alm E.J."/>
        </authorList>
    </citation>
    <scope>NUCLEOTIDE SEQUENCE [LARGE SCALE GENOMIC DNA]</scope>
    <source>
        <strain evidence="4 5">BIOML-A3</strain>
    </source>
</reference>
<dbReference type="Gene3D" id="2.40.50.140">
    <property type="entry name" value="Nucleic acid-binding proteins"/>
    <property type="match status" value="1"/>
</dbReference>
<dbReference type="GO" id="GO:0003697">
    <property type="term" value="F:single-stranded DNA binding"/>
    <property type="evidence" value="ECO:0007669"/>
    <property type="project" value="UniProtKB-UniRule"/>
</dbReference>
<dbReference type="GeneID" id="42788125"/>
<comment type="caution">
    <text evidence="2">Lacks conserved residue(s) required for the propagation of feature annotation.</text>
</comment>
<dbReference type="GO" id="GO:0006260">
    <property type="term" value="P:DNA replication"/>
    <property type="evidence" value="ECO:0007669"/>
    <property type="project" value="InterPro"/>
</dbReference>
<dbReference type="EMBL" id="WKRA01000022">
    <property type="protein sequence ID" value="MSD16837.1"/>
    <property type="molecule type" value="Genomic_DNA"/>
</dbReference>
<dbReference type="PROSITE" id="PS50935">
    <property type="entry name" value="SSB"/>
    <property type="match status" value="1"/>
</dbReference>
<dbReference type="NCBIfam" id="TIGR00621">
    <property type="entry name" value="ssb"/>
    <property type="match status" value="1"/>
</dbReference>
<evidence type="ECO:0000256" key="1">
    <source>
        <dbReference type="ARBA" id="ARBA00023125"/>
    </source>
</evidence>
<dbReference type="RefSeq" id="WP_021738850.1">
    <property type="nucleotide sequence ID" value="NZ_CABKSU010000042.1"/>
</dbReference>
<evidence type="ECO:0000313" key="5">
    <source>
        <dbReference type="Proteomes" id="UP000431304"/>
    </source>
</evidence>
<evidence type="ECO:0000256" key="2">
    <source>
        <dbReference type="HAMAP-Rule" id="MF_00984"/>
    </source>
</evidence>
<sequence>MNKVVMMGRLVGDPKISYSKNGNAMAIARYRLAVARKSKKQGEAAADFFSCVVFGKSAEFAERYLHKGTQICISGRLQTGSYVNNENQKVTTTEIVVEDTSFAGPKQENTMPGNAMPNNQGYGAYAQQQNGYQTGPNNMQLPPNGMAGAAPMQNNGYGANAGMPANSGYMPQNQNQGSYYGGNQGGYTQNQAQGMAPNANEPGIMIPNGNGFMPIPNGMDEALPYHS</sequence>
<protein>
    <recommendedName>
        <fullName evidence="2 3">Single-stranded DNA-binding protein</fullName>
        <shortName evidence="2">SSB</shortName>
    </recommendedName>
</protein>
<dbReference type="AlphaFoldDB" id="A0A844DZI9"/>
<proteinExistence type="inferred from homology"/>
<comment type="subunit">
    <text evidence="2">Homotetramer.</text>
</comment>